<organism evidence="4">
    <name type="scientific">bioreactor metagenome</name>
    <dbReference type="NCBI Taxonomy" id="1076179"/>
    <lineage>
        <taxon>unclassified sequences</taxon>
        <taxon>metagenomes</taxon>
        <taxon>ecological metagenomes</taxon>
    </lineage>
</organism>
<name>A0A645E257_9ZZZZ</name>
<comment type="caution">
    <text evidence="4">The sequence shown here is derived from an EMBL/GenBank/DDBJ whole genome shotgun (WGS) entry which is preliminary data.</text>
</comment>
<dbReference type="GO" id="GO:0046872">
    <property type="term" value="F:metal ion binding"/>
    <property type="evidence" value="ECO:0007669"/>
    <property type="project" value="UniProtKB-KW"/>
</dbReference>
<keyword evidence="2" id="KW-0479">Metal-binding</keyword>
<dbReference type="CDD" id="cd12107">
    <property type="entry name" value="Hemerythrin"/>
    <property type="match status" value="1"/>
</dbReference>
<proteinExistence type="inferred from homology"/>
<dbReference type="InterPro" id="IPR035938">
    <property type="entry name" value="Hemerythrin-like_sf"/>
</dbReference>
<gene>
    <name evidence="4" type="ORF">SDC9_142062</name>
</gene>
<dbReference type="Gene3D" id="1.20.120.50">
    <property type="entry name" value="Hemerythrin-like"/>
    <property type="match status" value="1"/>
</dbReference>
<evidence type="ECO:0000256" key="3">
    <source>
        <dbReference type="ARBA" id="ARBA00023004"/>
    </source>
</evidence>
<evidence type="ECO:0000256" key="1">
    <source>
        <dbReference type="ARBA" id="ARBA00010587"/>
    </source>
</evidence>
<reference evidence="4" key="1">
    <citation type="submission" date="2019-08" db="EMBL/GenBank/DDBJ databases">
        <authorList>
            <person name="Kucharzyk K."/>
            <person name="Murdoch R.W."/>
            <person name="Higgins S."/>
            <person name="Loffler F."/>
        </authorList>
    </citation>
    <scope>NUCLEOTIDE SEQUENCE</scope>
</reference>
<sequence length="151" mass="17392">MRNSSLSYLPSTLVIDVPEIDEQHAGLFEQLETFKVSCIDHNAYQADEAEALFATLEAHCRTEERLARQSGLDFSGHGEKHRLMLRGIRKMLNDMEKPGGDVFSLIRYVDYWFERHIQEEDRNLGINLRQAAFAEVGEQFADEFLEQRVSG</sequence>
<dbReference type="EMBL" id="VSSQ01041472">
    <property type="protein sequence ID" value="MPM94913.1"/>
    <property type="molecule type" value="Genomic_DNA"/>
</dbReference>
<keyword evidence="3" id="KW-0408">Iron</keyword>
<dbReference type="InterPro" id="IPR012827">
    <property type="entry name" value="Hemerythrin_metal-bd"/>
</dbReference>
<protein>
    <submittedName>
        <fullName evidence="4">Bacteriohemerythrin</fullName>
    </submittedName>
</protein>
<evidence type="ECO:0000313" key="4">
    <source>
        <dbReference type="EMBL" id="MPM94913.1"/>
    </source>
</evidence>
<comment type="similarity">
    <text evidence="1">Belongs to the hemerythrin family.</text>
</comment>
<dbReference type="SUPFAM" id="SSF47188">
    <property type="entry name" value="Hemerythrin-like"/>
    <property type="match status" value="1"/>
</dbReference>
<dbReference type="AlphaFoldDB" id="A0A645E257"/>
<evidence type="ECO:0000256" key="2">
    <source>
        <dbReference type="ARBA" id="ARBA00022723"/>
    </source>
</evidence>
<accession>A0A645E257</accession>